<protein>
    <recommendedName>
        <fullName evidence="3">Sulfotransferase family protein</fullName>
    </recommendedName>
</protein>
<dbReference type="EMBL" id="SLVM01000015">
    <property type="protein sequence ID" value="TCM82687.1"/>
    <property type="molecule type" value="Genomic_DNA"/>
</dbReference>
<organism evidence="1 2">
    <name type="scientific">Rhodovulum steppense</name>
    <dbReference type="NCBI Taxonomy" id="540251"/>
    <lineage>
        <taxon>Bacteria</taxon>
        <taxon>Pseudomonadati</taxon>
        <taxon>Pseudomonadota</taxon>
        <taxon>Alphaproteobacteria</taxon>
        <taxon>Rhodobacterales</taxon>
        <taxon>Paracoccaceae</taxon>
        <taxon>Rhodovulum</taxon>
    </lineage>
</organism>
<evidence type="ECO:0008006" key="3">
    <source>
        <dbReference type="Google" id="ProtNLM"/>
    </source>
</evidence>
<dbReference type="SUPFAM" id="SSF52540">
    <property type="entry name" value="P-loop containing nucleoside triphosphate hydrolases"/>
    <property type="match status" value="1"/>
</dbReference>
<proteinExistence type="predicted"/>
<dbReference type="Gene3D" id="3.40.50.300">
    <property type="entry name" value="P-loop containing nucleotide triphosphate hydrolases"/>
    <property type="match status" value="1"/>
</dbReference>
<sequence length="223" mass="25435">MGTPLPRVVLVGFNKCGTRSLALLFQRAGHRALHHKHRRPLRRSQTAARIIRDNLRAGRKALAGIEDYTFYCDLIHVTPTEYFEGNTAFTWILRDYPGTILLLNLRDREAWITSRLRHGHGEFARRSMAALGLVDEAALVARWRADWDAQLDAVRGHMADRPGQLVEFDLDRDPVERLVAALPDYGLDPADWGDTGRSRGRHLPTPLVWVKRAWAHARPRASR</sequence>
<dbReference type="RefSeq" id="WP_132695535.1">
    <property type="nucleotide sequence ID" value="NZ_SLVM01000015.1"/>
</dbReference>
<dbReference type="Proteomes" id="UP000295277">
    <property type="component" value="Unassembled WGS sequence"/>
</dbReference>
<evidence type="ECO:0000313" key="1">
    <source>
        <dbReference type="EMBL" id="TCM82687.1"/>
    </source>
</evidence>
<dbReference type="AlphaFoldDB" id="A0A4R1YSQ7"/>
<dbReference type="InterPro" id="IPR040632">
    <property type="entry name" value="Sulfotransfer_4"/>
</dbReference>
<name>A0A4R1YSQ7_9RHOB</name>
<keyword evidence="2" id="KW-1185">Reference proteome</keyword>
<reference evidence="1 2" key="1">
    <citation type="submission" date="2019-03" db="EMBL/GenBank/DDBJ databases">
        <title>Genomic Encyclopedia of Type Strains, Phase IV (KMG-IV): sequencing the most valuable type-strain genomes for metagenomic binning, comparative biology and taxonomic classification.</title>
        <authorList>
            <person name="Goeker M."/>
        </authorList>
    </citation>
    <scope>NUCLEOTIDE SEQUENCE [LARGE SCALE GENOMIC DNA]</scope>
    <source>
        <strain evidence="1 2">DSM 21153</strain>
    </source>
</reference>
<accession>A0A4R1YSQ7</accession>
<dbReference type="Pfam" id="PF17784">
    <property type="entry name" value="Sulfotransfer_4"/>
    <property type="match status" value="1"/>
</dbReference>
<dbReference type="InterPro" id="IPR027417">
    <property type="entry name" value="P-loop_NTPase"/>
</dbReference>
<comment type="caution">
    <text evidence="1">The sequence shown here is derived from an EMBL/GenBank/DDBJ whole genome shotgun (WGS) entry which is preliminary data.</text>
</comment>
<dbReference type="OrthoDB" id="7976614at2"/>
<gene>
    <name evidence="1" type="ORF">EV216_11551</name>
</gene>
<evidence type="ECO:0000313" key="2">
    <source>
        <dbReference type="Proteomes" id="UP000295277"/>
    </source>
</evidence>